<dbReference type="Pfam" id="PF17836">
    <property type="entry name" value="PglD_N"/>
    <property type="match status" value="1"/>
</dbReference>
<dbReference type="InterPro" id="IPR050179">
    <property type="entry name" value="Trans_hexapeptide_repeat"/>
</dbReference>
<dbReference type="GO" id="GO:0016740">
    <property type="term" value="F:transferase activity"/>
    <property type="evidence" value="ECO:0007669"/>
    <property type="project" value="UniProtKB-KW"/>
</dbReference>
<dbReference type="Proteomes" id="UP001595279">
    <property type="component" value="Unassembled WGS sequence"/>
</dbReference>
<dbReference type="RefSeq" id="WP_390270163.1">
    <property type="nucleotide sequence ID" value="NZ_JBHRSA010000026.1"/>
</dbReference>
<dbReference type="InterPro" id="IPR041561">
    <property type="entry name" value="PglD_N"/>
</dbReference>
<dbReference type="CDD" id="cd03360">
    <property type="entry name" value="LbH_AT_putative"/>
    <property type="match status" value="1"/>
</dbReference>
<evidence type="ECO:0000259" key="1">
    <source>
        <dbReference type="Pfam" id="PF17836"/>
    </source>
</evidence>
<comment type="caution">
    <text evidence="2">The sequence shown here is derived from an EMBL/GenBank/DDBJ whole genome shotgun (WGS) entry which is preliminary data.</text>
</comment>
<dbReference type="PANTHER" id="PTHR43300:SF7">
    <property type="entry name" value="UDP-N-ACETYLBACILLOSAMINE N-ACETYLTRANSFERASE"/>
    <property type="match status" value="1"/>
</dbReference>
<reference evidence="3" key="1">
    <citation type="journal article" date="2019" name="Int. J. Syst. Evol. Microbiol.">
        <title>The Global Catalogue of Microorganisms (GCM) 10K type strain sequencing project: providing services to taxonomists for standard genome sequencing and annotation.</title>
        <authorList>
            <consortium name="The Broad Institute Genomics Platform"/>
            <consortium name="The Broad Institute Genome Sequencing Center for Infectious Disease"/>
            <person name="Wu L."/>
            <person name="Ma J."/>
        </authorList>
    </citation>
    <scope>NUCLEOTIDE SEQUENCE [LARGE SCALE GENOMIC DNA]</scope>
    <source>
        <strain evidence="3">KCTC 13128</strain>
    </source>
</reference>
<dbReference type="Gene3D" id="3.40.50.20">
    <property type="match status" value="1"/>
</dbReference>
<sequence>MDNTNEIYIYGSGGLGRGILDLIKAINNNNEEKWIFKGFVDDQNSGQVNGYKILGGIEFLQQKTTPINVVLAFGKPSIKKKIYEELKHNENIMFPNLVHPNVDISPFNLFGKGNIVSFGVALSSNIQIGNFNLIHYNCSVGHDVSMGDFNSVFPLTALSGFVELKDSIELGTNAAVIPGKKVGNNAKIGAGSVVIGDVSDYSTIVGVPGKEI</sequence>
<dbReference type="Gene3D" id="2.160.10.10">
    <property type="entry name" value="Hexapeptide repeat proteins"/>
    <property type="match status" value="1"/>
</dbReference>
<keyword evidence="3" id="KW-1185">Reference proteome</keyword>
<proteinExistence type="predicted"/>
<protein>
    <submittedName>
        <fullName evidence="2">Transferase</fullName>
    </submittedName>
</protein>
<gene>
    <name evidence="2" type="ORF">ACFOGI_06365</name>
</gene>
<dbReference type="InterPro" id="IPR011004">
    <property type="entry name" value="Trimer_LpxA-like_sf"/>
</dbReference>
<dbReference type="EMBL" id="JBHRSA010000026">
    <property type="protein sequence ID" value="MFC3039871.1"/>
    <property type="molecule type" value="Genomic_DNA"/>
</dbReference>
<name>A0ABV7CU57_9BACI</name>
<keyword evidence="2" id="KW-0808">Transferase</keyword>
<dbReference type="SUPFAM" id="SSF51161">
    <property type="entry name" value="Trimeric LpxA-like enzymes"/>
    <property type="match status" value="1"/>
</dbReference>
<dbReference type="InterPro" id="IPR020019">
    <property type="entry name" value="AcTrfase_PglD-like"/>
</dbReference>
<evidence type="ECO:0000313" key="3">
    <source>
        <dbReference type="Proteomes" id="UP001595279"/>
    </source>
</evidence>
<feature type="domain" description="PglD N-terminal" evidence="1">
    <location>
        <begin position="7"/>
        <end position="86"/>
    </location>
</feature>
<accession>A0ABV7CU57</accession>
<dbReference type="PANTHER" id="PTHR43300">
    <property type="entry name" value="ACETYLTRANSFERASE"/>
    <property type="match status" value="1"/>
</dbReference>
<organism evidence="2 3">
    <name type="scientific">Virgibacillus xinjiangensis</name>
    <dbReference type="NCBI Taxonomy" id="393090"/>
    <lineage>
        <taxon>Bacteria</taxon>
        <taxon>Bacillati</taxon>
        <taxon>Bacillota</taxon>
        <taxon>Bacilli</taxon>
        <taxon>Bacillales</taxon>
        <taxon>Bacillaceae</taxon>
        <taxon>Virgibacillus</taxon>
    </lineage>
</organism>
<evidence type="ECO:0000313" key="2">
    <source>
        <dbReference type="EMBL" id="MFC3039871.1"/>
    </source>
</evidence>